<dbReference type="GO" id="GO:0006412">
    <property type="term" value="P:translation"/>
    <property type="evidence" value="ECO:0007669"/>
    <property type="project" value="UniProtKB-UniRule"/>
</dbReference>
<organism evidence="12 13">
    <name type="scientific">Bdellovibrio bacteriovorus</name>
    <dbReference type="NCBI Taxonomy" id="959"/>
    <lineage>
        <taxon>Bacteria</taxon>
        <taxon>Pseudomonadati</taxon>
        <taxon>Bdellovibrionota</taxon>
        <taxon>Bdellovibrionia</taxon>
        <taxon>Bdellovibrionales</taxon>
        <taxon>Pseudobdellovibrionaceae</taxon>
        <taxon>Bdellovibrio</taxon>
    </lineage>
</organism>
<comment type="subunit">
    <text evidence="10">Part of the 50S ribosomal subunit.</text>
</comment>
<evidence type="ECO:0000256" key="7">
    <source>
        <dbReference type="ARBA" id="ARBA00022980"/>
    </source>
</evidence>
<sequence>MAGKKFEAASKKVDSSKKYSVDEAFKLAVAAAPAKFDESVDVAVRLGIDPKQSDQQVRGAISLPHGLGKDVKVVVFAKGPKEAEAKNAGADFVGADDLVAKIQGGWLDFDKCIATPDMMATVSKVAKILGPRGLMPNPKIGTVTMNVGEAVAAEKKGKLDFRVDKAGIVHASVGKKSMGDAKLRDNFMVLLSALVKAKPASSKGIYMRSISVASTMGPGVKIEPNAAAIAAGAATT</sequence>
<evidence type="ECO:0000256" key="11">
    <source>
        <dbReference type="RuleBase" id="RU000659"/>
    </source>
</evidence>
<dbReference type="EMBL" id="LUKE01000001">
    <property type="protein sequence ID" value="KYG65915.1"/>
    <property type="molecule type" value="Genomic_DNA"/>
</dbReference>
<name>A0A150WP02_BDEBC</name>
<comment type="function">
    <text evidence="10">Protein L1 is also a translational repressor protein, it controls the translation of the L11 operon by binding to its mRNA.</text>
</comment>
<accession>A0A150WP02</accession>
<evidence type="ECO:0000256" key="2">
    <source>
        <dbReference type="ARBA" id="ARBA00022491"/>
    </source>
</evidence>
<dbReference type="AlphaFoldDB" id="A0A150WP02"/>
<evidence type="ECO:0000256" key="4">
    <source>
        <dbReference type="ARBA" id="ARBA00022730"/>
    </source>
</evidence>
<evidence type="ECO:0000313" key="13">
    <source>
        <dbReference type="Proteomes" id="UP000075320"/>
    </source>
</evidence>
<dbReference type="InterPro" id="IPR023673">
    <property type="entry name" value="Ribosomal_uL1_CS"/>
</dbReference>
<dbReference type="CDD" id="cd00403">
    <property type="entry name" value="Ribosomal_L1"/>
    <property type="match status" value="1"/>
</dbReference>
<dbReference type="RefSeq" id="WP_061833475.1">
    <property type="nucleotide sequence ID" value="NZ_LUKE01000001.1"/>
</dbReference>
<dbReference type="PANTHER" id="PTHR36427:SF3">
    <property type="entry name" value="LARGE RIBOSOMAL SUBUNIT PROTEIN UL1M"/>
    <property type="match status" value="1"/>
</dbReference>
<dbReference type="Proteomes" id="UP000075320">
    <property type="component" value="Unassembled WGS sequence"/>
</dbReference>
<dbReference type="PANTHER" id="PTHR36427">
    <property type="entry name" value="54S RIBOSOMAL PROTEIN L1, MITOCHONDRIAL"/>
    <property type="match status" value="1"/>
</dbReference>
<proteinExistence type="inferred from homology"/>
<reference evidence="12 13" key="1">
    <citation type="submission" date="2016-03" db="EMBL/GenBank/DDBJ databases">
        <authorList>
            <person name="Ploux O."/>
        </authorList>
    </citation>
    <scope>NUCLEOTIDE SEQUENCE [LARGE SCALE GENOMIC DNA]</scope>
    <source>
        <strain evidence="12 13">R0</strain>
    </source>
</reference>
<dbReference type="InterPro" id="IPR005878">
    <property type="entry name" value="Ribosom_uL1_bac-type"/>
</dbReference>
<keyword evidence="6 10" id="KW-0694">RNA-binding</keyword>
<keyword evidence="3 10" id="KW-0820">tRNA-binding</keyword>
<keyword evidence="4 10" id="KW-0699">rRNA-binding</keyword>
<dbReference type="PIRSF" id="PIRSF002155">
    <property type="entry name" value="Ribosomal_L1"/>
    <property type="match status" value="1"/>
</dbReference>
<dbReference type="InterPro" id="IPR016095">
    <property type="entry name" value="Ribosomal_uL1_3-a/b-sand"/>
</dbReference>
<evidence type="ECO:0000256" key="1">
    <source>
        <dbReference type="ARBA" id="ARBA00010531"/>
    </source>
</evidence>
<comment type="similarity">
    <text evidence="1 10 11">Belongs to the universal ribosomal protein uL1 family.</text>
</comment>
<dbReference type="GO" id="GO:0022625">
    <property type="term" value="C:cytosolic large ribosomal subunit"/>
    <property type="evidence" value="ECO:0007669"/>
    <property type="project" value="TreeGrafter"/>
</dbReference>
<comment type="function">
    <text evidence="10">Binds directly to 23S rRNA. The L1 stalk is quite mobile in the ribosome, and is involved in E site tRNA release.</text>
</comment>
<evidence type="ECO:0000256" key="6">
    <source>
        <dbReference type="ARBA" id="ARBA00022884"/>
    </source>
</evidence>
<keyword evidence="2 10" id="KW-0678">Repressor</keyword>
<dbReference type="SUPFAM" id="SSF56808">
    <property type="entry name" value="Ribosomal protein L1"/>
    <property type="match status" value="1"/>
</dbReference>
<keyword evidence="5 10" id="KW-0810">Translation regulation</keyword>
<dbReference type="HAMAP" id="MF_01318_B">
    <property type="entry name" value="Ribosomal_uL1_B"/>
    <property type="match status" value="1"/>
</dbReference>
<dbReference type="GO" id="GO:0000049">
    <property type="term" value="F:tRNA binding"/>
    <property type="evidence" value="ECO:0007669"/>
    <property type="project" value="UniProtKB-KW"/>
</dbReference>
<dbReference type="Pfam" id="PF00687">
    <property type="entry name" value="Ribosomal_L1"/>
    <property type="match status" value="1"/>
</dbReference>
<dbReference type="GO" id="GO:0006417">
    <property type="term" value="P:regulation of translation"/>
    <property type="evidence" value="ECO:0007669"/>
    <property type="project" value="UniProtKB-KW"/>
</dbReference>
<evidence type="ECO:0000256" key="8">
    <source>
        <dbReference type="ARBA" id="ARBA00023274"/>
    </source>
</evidence>
<keyword evidence="8 10" id="KW-0687">Ribonucleoprotein</keyword>
<keyword evidence="13" id="KW-1185">Reference proteome</keyword>
<protein>
    <recommendedName>
        <fullName evidence="9 10">Large ribosomal subunit protein uL1</fullName>
    </recommendedName>
</protein>
<dbReference type="PROSITE" id="PS01199">
    <property type="entry name" value="RIBOSOMAL_L1"/>
    <property type="match status" value="1"/>
</dbReference>
<dbReference type="Gene3D" id="3.40.50.790">
    <property type="match status" value="1"/>
</dbReference>
<evidence type="ECO:0000313" key="12">
    <source>
        <dbReference type="EMBL" id="KYG65915.1"/>
    </source>
</evidence>
<dbReference type="OrthoDB" id="5292263at2"/>
<dbReference type="InterPro" id="IPR023674">
    <property type="entry name" value="Ribosomal_uL1-like"/>
</dbReference>
<gene>
    <name evidence="10" type="primary">rplA</name>
    <name evidence="12" type="ORF">AZI86_02235</name>
</gene>
<dbReference type="NCBIfam" id="TIGR01169">
    <property type="entry name" value="rplA_bact"/>
    <property type="match status" value="1"/>
</dbReference>
<keyword evidence="7 10" id="KW-0689">Ribosomal protein</keyword>
<dbReference type="InterPro" id="IPR028364">
    <property type="entry name" value="Ribosomal_uL1/biogenesis"/>
</dbReference>
<evidence type="ECO:0000256" key="3">
    <source>
        <dbReference type="ARBA" id="ARBA00022555"/>
    </source>
</evidence>
<evidence type="ECO:0000256" key="10">
    <source>
        <dbReference type="HAMAP-Rule" id="MF_01318"/>
    </source>
</evidence>
<dbReference type="FunFam" id="3.40.50.790:FF:000001">
    <property type="entry name" value="50S ribosomal protein L1"/>
    <property type="match status" value="1"/>
</dbReference>
<comment type="caution">
    <text evidence="12">The sequence shown here is derived from an EMBL/GenBank/DDBJ whole genome shotgun (WGS) entry which is preliminary data.</text>
</comment>
<evidence type="ECO:0000256" key="9">
    <source>
        <dbReference type="ARBA" id="ARBA00035241"/>
    </source>
</evidence>
<evidence type="ECO:0000256" key="5">
    <source>
        <dbReference type="ARBA" id="ARBA00022845"/>
    </source>
</evidence>
<dbReference type="GO" id="GO:0003735">
    <property type="term" value="F:structural constituent of ribosome"/>
    <property type="evidence" value="ECO:0007669"/>
    <property type="project" value="InterPro"/>
</dbReference>
<dbReference type="Gene3D" id="3.30.190.20">
    <property type="match status" value="1"/>
</dbReference>
<dbReference type="InterPro" id="IPR002143">
    <property type="entry name" value="Ribosomal_uL1"/>
</dbReference>
<dbReference type="GO" id="GO:0019843">
    <property type="term" value="F:rRNA binding"/>
    <property type="evidence" value="ECO:0007669"/>
    <property type="project" value="UniProtKB-UniRule"/>
</dbReference>